<feature type="transmembrane region" description="Helical" evidence="1">
    <location>
        <begin position="280"/>
        <end position="302"/>
    </location>
</feature>
<gene>
    <name evidence="3" type="ORF">HZU75_05325</name>
</gene>
<feature type="transmembrane region" description="Helical" evidence="1">
    <location>
        <begin position="173"/>
        <end position="197"/>
    </location>
</feature>
<keyword evidence="1" id="KW-0472">Membrane</keyword>
<evidence type="ECO:0000313" key="4">
    <source>
        <dbReference type="Proteomes" id="UP000510822"/>
    </source>
</evidence>
<feature type="transmembrane region" description="Helical" evidence="1">
    <location>
        <begin position="119"/>
        <end position="136"/>
    </location>
</feature>
<evidence type="ECO:0000256" key="1">
    <source>
        <dbReference type="SAM" id="Phobius"/>
    </source>
</evidence>
<dbReference type="Proteomes" id="UP000510822">
    <property type="component" value="Chromosome"/>
</dbReference>
<sequence length="351" mass="39789">MKTKNILSCYFRIKLLPLEILSLSATTIALTLHFLLKLKFYSPGFQPTIFSIKHYLIGVAISYTILITRTTNEKGKTNALRNILSLTLIIYLHFQFKLWSSIINKNNFDQFYQSLDNSITPLLTIISFINLGFSPIKSAIENPYHHLFVSLFFISFIVQSIKNHQKGIDELLLSFSLVLVLGGLSYSLTPAFGPFVFDVQNANLAQISMLTFSLDFLASNGQHYINNNFIMPLAAMPSLHTAHTLTLYHYARRDSRILSYLYIPVVIFILTEAITSKWHYSLDIIVGIILAKICIAITNNVYSAKNLTIPNHLSAKQRQGSFLARIARYNSWLLGSQVIKSSKDRSGVSHR</sequence>
<evidence type="ECO:0000313" key="3">
    <source>
        <dbReference type="EMBL" id="QLI80990.1"/>
    </source>
</evidence>
<reference evidence="3 4" key="1">
    <citation type="journal article" date="2016" name="Int. J. Syst. Evol. Microbiol.">
        <title>Chitinibacter fontanus sp. nov., isolated from a spring.</title>
        <authorList>
            <person name="Sheu S.Y."/>
            <person name="Li Y.S."/>
            <person name="Young C.C."/>
            <person name="Chen W.M."/>
        </authorList>
    </citation>
    <scope>NUCLEOTIDE SEQUENCE [LARGE SCALE GENOMIC DNA]</scope>
    <source>
        <strain evidence="3 4">STM-7</strain>
    </source>
</reference>
<dbReference type="AlphaFoldDB" id="A0A7D5ZIA0"/>
<dbReference type="InterPro" id="IPR026841">
    <property type="entry name" value="Aur1/Ipt1"/>
</dbReference>
<organism evidence="3 4">
    <name type="scientific">Chitinibacter fontanus</name>
    <dbReference type="NCBI Taxonomy" id="1737446"/>
    <lineage>
        <taxon>Bacteria</taxon>
        <taxon>Pseudomonadati</taxon>
        <taxon>Pseudomonadota</taxon>
        <taxon>Betaproteobacteria</taxon>
        <taxon>Neisseriales</taxon>
        <taxon>Chitinibacteraceae</taxon>
        <taxon>Chitinibacter</taxon>
    </lineage>
</organism>
<evidence type="ECO:0000259" key="2">
    <source>
        <dbReference type="Pfam" id="PF14378"/>
    </source>
</evidence>
<proteinExistence type="predicted"/>
<feature type="transmembrane region" description="Helical" evidence="1">
    <location>
        <begin position="79"/>
        <end position="99"/>
    </location>
</feature>
<feature type="domain" description="Inositolphosphotransferase Aur1/Ipt1" evidence="2">
    <location>
        <begin position="151"/>
        <end position="296"/>
    </location>
</feature>
<name>A0A7D5ZIA0_9NEIS</name>
<feature type="transmembrane region" description="Helical" evidence="1">
    <location>
        <begin position="48"/>
        <end position="67"/>
    </location>
</feature>
<dbReference type="GO" id="GO:0016020">
    <property type="term" value="C:membrane"/>
    <property type="evidence" value="ECO:0007669"/>
    <property type="project" value="UniProtKB-SubCell"/>
</dbReference>
<feature type="transmembrane region" description="Helical" evidence="1">
    <location>
        <begin position="20"/>
        <end position="36"/>
    </location>
</feature>
<feature type="transmembrane region" description="Helical" evidence="1">
    <location>
        <begin position="143"/>
        <end position="161"/>
    </location>
</feature>
<protein>
    <submittedName>
        <fullName evidence="3">Phosphatase PAP2 family protein</fullName>
    </submittedName>
</protein>
<dbReference type="KEGG" id="cfon:HZU75_05325"/>
<dbReference type="Pfam" id="PF14378">
    <property type="entry name" value="PAP2_3"/>
    <property type="match status" value="1"/>
</dbReference>
<keyword evidence="1" id="KW-0812">Transmembrane</keyword>
<feature type="transmembrane region" description="Helical" evidence="1">
    <location>
        <begin position="257"/>
        <end position="274"/>
    </location>
</feature>
<keyword evidence="4" id="KW-1185">Reference proteome</keyword>
<dbReference type="RefSeq" id="WP_180308121.1">
    <property type="nucleotide sequence ID" value="NZ_CP058952.1"/>
</dbReference>
<dbReference type="EMBL" id="CP058952">
    <property type="protein sequence ID" value="QLI80990.1"/>
    <property type="molecule type" value="Genomic_DNA"/>
</dbReference>
<keyword evidence="1" id="KW-1133">Transmembrane helix</keyword>
<accession>A0A7D5ZIA0</accession>